<dbReference type="PANTHER" id="PTHR15036">
    <property type="entry name" value="PIKACHURIN-LIKE PROTEIN"/>
    <property type="match status" value="1"/>
</dbReference>
<dbReference type="CDD" id="cd00110">
    <property type="entry name" value="LamG"/>
    <property type="match status" value="1"/>
</dbReference>
<accession>A0A0B7BY16</accession>
<feature type="non-terminal residue" evidence="3">
    <location>
        <position position="227"/>
    </location>
</feature>
<sequence>NNASIKFEFTTTQQDGLLMYTNYHGRHNYLTVAITGGAIQLRINFVRGKEQNIELLLGDKMNDGRLHTIQVKRNRMETTLVVDNSQSSKVTFGSDSVEELQTNNYLYFGGVPNSVISNETLATPFEGEIINILYFNCSCIPVRALVLEGRGINTEHKEACELRNPCPVDCPCISGKDGSGCACEYRQECIRDLLANYRLPMDSLDRDLIHNPSGLDSRVYGDPEMVR</sequence>
<dbReference type="GO" id="GO:0016020">
    <property type="term" value="C:membrane"/>
    <property type="evidence" value="ECO:0007669"/>
    <property type="project" value="UniProtKB-SubCell"/>
</dbReference>
<dbReference type="SUPFAM" id="SSF49899">
    <property type="entry name" value="Concanavalin A-like lectins/glucanases"/>
    <property type="match status" value="1"/>
</dbReference>
<name>A0A0B7BY16_9EUPU</name>
<evidence type="ECO:0000256" key="1">
    <source>
        <dbReference type="PROSITE-ProRule" id="PRU00122"/>
    </source>
</evidence>
<feature type="non-terminal residue" evidence="3">
    <location>
        <position position="1"/>
    </location>
</feature>
<dbReference type="SMART" id="SM00282">
    <property type="entry name" value="LamG"/>
    <property type="match status" value="1"/>
</dbReference>
<gene>
    <name evidence="3" type="primary">ORF215289</name>
</gene>
<dbReference type="PROSITE" id="PS50025">
    <property type="entry name" value="LAM_G_DOMAIN"/>
    <property type="match status" value="1"/>
</dbReference>
<reference evidence="3" key="1">
    <citation type="submission" date="2014-12" db="EMBL/GenBank/DDBJ databases">
        <title>Insight into the proteome of Arion vulgaris.</title>
        <authorList>
            <person name="Aradska J."/>
            <person name="Bulat T."/>
            <person name="Smidak R."/>
            <person name="Sarate P."/>
            <person name="Gangsoo J."/>
            <person name="Sialana F."/>
            <person name="Bilban M."/>
            <person name="Lubec G."/>
        </authorList>
    </citation>
    <scope>NUCLEOTIDE SEQUENCE</scope>
    <source>
        <tissue evidence="3">Skin</tissue>
    </source>
</reference>
<dbReference type="Pfam" id="PF02210">
    <property type="entry name" value="Laminin_G_2"/>
    <property type="match status" value="1"/>
</dbReference>
<organism evidence="3">
    <name type="scientific">Arion vulgaris</name>
    <dbReference type="NCBI Taxonomy" id="1028688"/>
    <lineage>
        <taxon>Eukaryota</taxon>
        <taxon>Metazoa</taxon>
        <taxon>Spiralia</taxon>
        <taxon>Lophotrochozoa</taxon>
        <taxon>Mollusca</taxon>
        <taxon>Gastropoda</taxon>
        <taxon>Heterobranchia</taxon>
        <taxon>Euthyneura</taxon>
        <taxon>Panpulmonata</taxon>
        <taxon>Eupulmonata</taxon>
        <taxon>Stylommatophora</taxon>
        <taxon>Helicina</taxon>
        <taxon>Arionoidea</taxon>
        <taxon>Arionidae</taxon>
        <taxon>Arion</taxon>
    </lineage>
</organism>
<proteinExistence type="predicted"/>
<feature type="domain" description="Laminin G" evidence="2">
    <location>
        <begin position="1"/>
        <end position="160"/>
    </location>
</feature>
<dbReference type="AlphaFoldDB" id="A0A0B7BY16"/>
<evidence type="ECO:0000259" key="2">
    <source>
        <dbReference type="PROSITE" id="PS50025"/>
    </source>
</evidence>
<protein>
    <recommendedName>
        <fullName evidence="2">Laminin G domain-containing protein</fullName>
    </recommendedName>
</protein>
<dbReference type="InterPro" id="IPR050372">
    <property type="entry name" value="Neurexin-related_CASP"/>
</dbReference>
<dbReference type="EMBL" id="HACG01050411">
    <property type="protein sequence ID" value="CEK97276.1"/>
    <property type="molecule type" value="Transcribed_RNA"/>
</dbReference>
<dbReference type="PANTHER" id="PTHR15036:SF49">
    <property type="entry name" value="AXOTACTIN"/>
    <property type="match status" value="1"/>
</dbReference>
<dbReference type="InterPro" id="IPR013320">
    <property type="entry name" value="ConA-like_dom_sf"/>
</dbReference>
<comment type="caution">
    <text evidence="1">Lacks conserved residue(s) required for the propagation of feature annotation.</text>
</comment>
<dbReference type="InterPro" id="IPR001791">
    <property type="entry name" value="Laminin_G"/>
</dbReference>
<evidence type="ECO:0000313" key="3">
    <source>
        <dbReference type="EMBL" id="CEK97276.1"/>
    </source>
</evidence>
<dbReference type="Gene3D" id="2.60.120.200">
    <property type="match status" value="1"/>
</dbReference>